<dbReference type="InterPro" id="IPR052557">
    <property type="entry name" value="CAP/Cytokinesis_protein"/>
</dbReference>
<dbReference type="Pfam" id="PF01841">
    <property type="entry name" value="Transglut_core"/>
    <property type="match status" value="1"/>
</dbReference>
<protein>
    <submittedName>
        <fullName evidence="2">Transglutaminase domain-containing protein</fullName>
    </submittedName>
</protein>
<dbReference type="Gene3D" id="3.10.620.30">
    <property type="match status" value="1"/>
</dbReference>
<evidence type="ECO:0000313" key="2">
    <source>
        <dbReference type="EMBL" id="MFD2541950.1"/>
    </source>
</evidence>
<keyword evidence="3" id="KW-1185">Reference proteome</keyword>
<dbReference type="EMBL" id="JBHULM010000009">
    <property type="protein sequence ID" value="MFD2541950.1"/>
    <property type="molecule type" value="Genomic_DNA"/>
</dbReference>
<dbReference type="RefSeq" id="WP_379902217.1">
    <property type="nucleotide sequence ID" value="NZ_JBHULM010000009.1"/>
</dbReference>
<dbReference type="Proteomes" id="UP001597467">
    <property type="component" value="Unassembled WGS sequence"/>
</dbReference>
<evidence type="ECO:0000259" key="1">
    <source>
        <dbReference type="SMART" id="SM00460"/>
    </source>
</evidence>
<accession>A0ABW5K122</accession>
<dbReference type="InterPro" id="IPR002931">
    <property type="entry name" value="Transglutaminase-like"/>
</dbReference>
<name>A0ABW5K122_9FLAO</name>
<dbReference type="SMART" id="SM00460">
    <property type="entry name" value="TGc"/>
    <property type="match status" value="1"/>
</dbReference>
<feature type="domain" description="Transglutaminase-like" evidence="1">
    <location>
        <begin position="114"/>
        <end position="180"/>
    </location>
</feature>
<dbReference type="PANTHER" id="PTHR46333:SF2">
    <property type="entry name" value="CYTOKINESIS PROTEIN 3"/>
    <property type="match status" value="1"/>
</dbReference>
<organism evidence="2 3">
    <name type="scientific">Lacinutrix gracilariae</name>
    <dbReference type="NCBI Taxonomy" id="1747198"/>
    <lineage>
        <taxon>Bacteria</taxon>
        <taxon>Pseudomonadati</taxon>
        <taxon>Bacteroidota</taxon>
        <taxon>Flavobacteriia</taxon>
        <taxon>Flavobacteriales</taxon>
        <taxon>Flavobacteriaceae</taxon>
        <taxon>Lacinutrix</taxon>
    </lineage>
</organism>
<comment type="caution">
    <text evidence="2">The sequence shown here is derived from an EMBL/GenBank/DDBJ whole genome shotgun (WGS) entry which is preliminary data.</text>
</comment>
<sequence>MKNRFFYIIIFFIHSAIAQVSDFKDIDFTIADNTAMLYQGSSLENLPLLAHHLTHKLPTDVEKFRAIYTWVCKNIKGDASQDNKVIKKRKKLKNDSFAYIKWNNTYKKTAFKKLLRNKKTMCTGYAYLIKELCFIANIECKIINGYGRSTEANISKLELANHSWNAVKLNNKWYLCDATWSSGYVVNYSLFLPDYNDGYFLTDPVLFAQNHYPSEKKWLLDNALIASEFVASPLVYGETFKHKIITTSPKKMQVDYKTNETIVFRFRALQAVKTNSVKLITYSGMQEKAFKIENLKNENGLVTFSYAFKRKGQYDVHLKLEDAIVATYTIHVSKS</sequence>
<dbReference type="SUPFAM" id="SSF54001">
    <property type="entry name" value="Cysteine proteinases"/>
    <property type="match status" value="1"/>
</dbReference>
<proteinExistence type="predicted"/>
<reference evidence="3" key="1">
    <citation type="journal article" date="2019" name="Int. J. Syst. Evol. Microbiol.">
        <title>The Global Catalogue of Microorganisms (GCM) 10K type strain sequencing project: providing services to taxonomists for standard genome sequencing and annotation.</title>
        <authorList>
            <consortium name="The Broad Institute Genomics Platform"/>
            <consortium name="The Broad Institute Genome Sequencing Center for Infectious Disease"/>
            <person name="Wu L."/>
            <person name="Ma J."/>
        </authorList>
    </citation>
    <scope>NUCLEOTIDE SEQUENCE [LARGE SCALE GENOMIC DNA]</scope>
    <source>
        <strain evidence="3">KCTC 42808</strain>
    </source>
</reference>
<evidence type="ECO:0000313" key="3">
    <source>
        <dbReference type="Proteomes" id="UP001597467"/>
    </source>
</evidence>
<dbReference type="InterPro" id="IPR038765">
    <property type="entry name" value="Papain-like_cys_pep_sf"/>
</dbReference>
<dbReference type="PANTHER" id="PTHR46333">
    <property type="entry name" value="CYTOKINESIS PROTEIN 3"/>
    <property type="match status" value="1"/>
</dbReference>
<gene>
    <name evidence="2" type="ORF">ACFSSB_06420</name>
</gene>